<protein>
    <submittedName>
        <fullName evidence="2">Uncharacterized protein</fullName>
    </submittedName>
</protein>
<dbReference type="Proteomes" id="UP001152888">
    <property type="component" value="Unassembled WGS sequence"/>
</dbReference>
<dbReference type="EMBL" id="CAKOFQ010006891">
    <property type="protein sequence ID" value="CAH1980192.1"/>
    <property type="molecule type" value="Genomic_DNA"/>
</dbReference>
<dbReference type="AlphaFoldDB" id="A0A9P0PC33"/>
<evidence type="ECO:0000313" key="2">
    <source>
        <dbReference type="EMBL" id="CAH1980192.1"/>
    </source>
</evidence>
<sequence>MLSADSSFVRITATNEESTAQERELGPLLLPAAFQEDRSRRHLISRIFNKAIEV</sequence>
<proteinExistence type="predicted"/>
<gene>
    <name evidence="2" type="ORF">ACAOBT_LOCUS13849</name>
</gene>
<organism evidence="2 3">
    <name type="scientific">Acanthoscelides obtectus</name>
    <name type="common">Bean weevil</name>
    <name type="synonym">Bruchus obtectus</name>
    <dbReference type="NCBI Taxonomy" id="200917"/>
    <lineage>
        <taxon>Eukaryota</taxon>
        <taxon>Metazoa</taxon>
        <taxon>Ecdysozoa</taxon>
        <taxon>Arthropoda</taxon>
        <taxon>Hexapoda</taxon>
        <taxon>Insecta</taxon>
        <taxon>Pterygota</taxon>
        <taxon>Neoptera</taxon>
        <taxon>Endopterygota</taxon>
        <taxon>Coleoptera</taxon>
        <taxon>Polyphaga</taxon>
        <taxon>Cucujiformia</taxon>
        <taxon>Chrysomeloidea</taxon>
        <taxon>Chrysomelidae</taxon>
        <taxon>Bruchinae</taxon>
        <taxon>Bruchini</taxon>
        <taxon>Acanthoscelides</taxon>
    </lineage>
</organism>
<keyword evidence="3" id="KW-1185">Reference proteome</keyword>
<name>A0A9P0PC33_ACAOB</name>
<evidence type="ECO:0000256" key="1">
    <source>
        <dbReference type="SAM" id="MobiDB-lite"/>
    </source>
</evidence>
<reference evidence="2" key="1">
    <citation type="submission" date="2022-03" db="EMBL/GenBank/DDBJ databases">
        <authorList>
            <person name="Sayadi A."/>
        </authorList>
    </citation>
    <scope>NUCLEOTIDE SEQUENCE</scope>
</reference>
<comment type="caution">
    <text evidence="2">The sequence shown here is derived from an EMBL/GenBank/DDBJ whole genome shotgun (WGS) entry which is preliminary data.</text>
</comment>
<evidence type="ECO:0000313" key="3">
    <source>
        <dbReference type="Proteomes" id="UP001152888"/>
    </source>
</evidence>
<feature type="region of interest" description="Disordered" evidence="1">
    <location>
        <begin position="1"/>
        <end position="22"/>
    </location>
</feature>
<accession>A0A9P0PC33</accession>